<dbReference type="EMBL" id="LSYV01000050">
    <property type="protein sequence ID" value="KXZ45900.1"/>
    <property type="molecule type" value="Genomic_DNA"/>
</dbReference>
<keyword evidence="5" id="KW-1185">Reference proteome</keyword>
<keyword evidence="1" id="KW-0175">Coiled coil</keyword>
<comment type="caution">
    <text evidence="4">The sequence shown here is derived from an EMBL/GenBank/DDBJ whole genome shotgun (WGS) entry which is preliminary data.</text>
</comment>
<feature type="region of interest" description="Disordered" evidence="2">
    <location>
        <begin position="99"/>
        <end position="175"/>
    </location>
</feature>
<protein>
    <submittedName>
        <fullName evidence="4">Uncharacterized protein</fullName>
    </submittedName>
</protein>
<evidence type="ECO:0000313" key="5">
    <source>
        <dbReference type="Proteomes" id="UP000075714"/>
    </source>
</evidence>
<feature type="coiled-coil region" evidence="1">
    <location>
        <begin position="250"/>
        <end position="277"/>
    </location>
</feature>
<feature type="compositionally biased region" description="Low complexity" evidence="2">
    <location>
        <begin position="140"/>
        <end position="151"/>
    </location>
</feature>
<evidence type="ECO:0000256" key="2">
    <source>
        <dbReference type="SAM" id="MobiDB-lite"/>
    </source>
</evidence>
<evidence type="ECO:0000256" key="1">
    <source>
        <dbReference type="SAM" id="Coils"/>
    </source>
</evidence>
<gene>
    <name evidence="4" type="ORF">GPECTOR_49g484</name>
</gene>
<feature type="transmembrane region" description="Helical" evidence="3">
    <location>
        <begin position="226"/>
        <end position="248"/>
    </location>
</feature>
<keyword evidence="3" id="KW-0472">Membrane</keyword>
<sequence length="317" mass="31246">MSSPTARAEEDDFTVLESPITPLPTSLPLHGLPSVQTQGPSLIPRAGDYAPAAIPAAPAGFGIGAALRKVAAVAASPAAGAAAGTGTGEVSVAGKLSAAGKGDLTSLGPPPTPARQGERPGTGGAARAHDVLPPQPSPAPEAASEAAQAHVGDGGARSGGGGAAGGGAGGGGAAVRRRRGRLGPLAPAGMPVLVAAALHRLRAGEEAGRRQVLAEVERVAAFVRRYVLLFFGLAGGGLAAAGAAWLAATLWQLMAEVTALHTQIAELREEMGHMEARWHDAQFAVTAYRHVGGGGGDGGGGGGARARRPVDDMCVIC</sequence>
<dbReference type="AlphaFoldDB" id="A0A150G966"/>
<evidence type="ECO:0000313" key="4">
    <source>
        <dbReference type="EMBL" id="KXZ45900.1"/>
    </source>
</evidence>
<organism evidence="4 5">
    <name type="scientific">Gonium pectorale</name>
    <name type="common">Green alga</name>
    <dbReference type="NCBI Taxonomy" id="33097"/>
    <lineage>
        <taxon>Eukaryota</taxon>
        <taxon>Viridiplantae</taxon>
        <taxon>Chlorophyta</taxon>
        <taxon>core chlorophytes</taxon>
        <taxon>Chlorophyceae</taxon>
        <taxon>CS clade</taxon>
        <taxon>Chlamydomonadales</taxon>
        <taxon>Volvocaceae</taxon>
        <taxon>Gonium</taxon>
    </lineage>
</organism>
<accession>A0A150G966</accession>
<feature type="compositionally biased region" description="Gly residues" evidence="2">
    <location>
        <begin position="152"/>
        <end position="173"/>
    </location>
</feature>
<keyword evidence="3" id="KW-0812">Transmembrane</keyword>
<evidence type="ECO:0000256" key="3">
    <source>
        <dbReference type="SAM" id="Phobius"/>
    </source>
</evidence>
<keyword evidence="3" id="KW-1133">Transmembrane helix</keyword>
<name>A0A150G966_GONPE</name>
<proteinExistence type="predicted"/>
<reference evidence="5" key="1">
    <citation type="journal article" date="2016" name="Nat. Commun.">
        <title>The Gonium pectorale genome demonstrates co-option of cell cycle regulation during the evolution of multicellularity.</title>
        <authorList>
            <person name="Hanschen E.R."/>
            <person name="Marriage T.N."/>
            <person name="Ferris P.J."/>
            <person name="Hamaji T."/>
            <person name="Toyoda A."/>
            <person name="Fujiyama A."/>
            <person name="Neme R."/>
            <person name="Noguchi H."/>
            <person name="Minakuchi Y."/>
            <person name="Suzuki M."/>
            <person name="Kawai-Toyooka H."/>
            <person name="Smith D.R."/>
            <person name="Sparks H."/>
            <person name="Anderson J."/>
            <person name="Bakaric R."/>
            <person name="Luria V."/>
            <person name="Karger A."/>
            <person name="Kirschner M.W."/>
            <person name="Durand P.M."/>
            <person name="Michod R.E."/>
            <person name="Nozaki H."/>
            <person name="Olson B.J."/>
        </authorList>
    </citation>
    <scope>NUCLEOTIDE SEQUENCE [LARGE SCALE GENOMIC DNA]</scope>
    <source>
        <strain evidence="5">NIES-2863</strain>
    </source>
</reference>
<dbReference type="Proteomes" id="UP000075714">
    <property type="component" value="Unassembled WGS sequence"/>
</dbReference>